<feature type="signal peptide" evidence="1">
    <location>
        <begin position="1"/>
        <end position="19"/>
    </location>
</feature>
<proteinExistence type="predicted"/>
<dbReference type="Proteomes" id="UP000626242">
    <property type="component" value="Unassembled WGS sequence"/>
</dbReference>
<organism evidence="2 3">
    <name type="scientific">Kaistella pullorum</name>
    <dbReference type="NCBI Taxonomy" id="2763074"/>
    <lineage>
        <taxon>Bacteria</taxon>
        <taxon>Pseudomonadati</taxon>
        <taxon>Bacteroidota</taxon>
        <taxon>Flavobacteriia</taxon>
        <taxon>Flavobacteriales</taxon>
        <taxon>Weeksellaceae</taxon>
        <taxon>Chryseobacterium group</taxon>
        <taxon>Kaistella</taxon>
    </lineage>
</organism>
<keyword evidence="1" id="KW-0732">Signal</keyword>
<accession>A0ABR8WQ99</accession>
<feature type="chain" id="PRO_5047013465" description="Outer membrane protein beta-barrel domain-containing protein" evidence="1">
    <location>
        <begin position="20"/>
        <end position="189"/>
    </location>
</feature>
<keyword evidence="3" id="KW-1185">Reference proteome</keyword>
<dbReference type="EMBL" id="JACSPS010000005">
    <property type="protein sequence ID" value="MBD8019063.1"/>
    <property type="molecule type" value="Genomic_DNA"/>
</dbReference>
<sequence length="189" mass="21195">MKRNALILFALCFCMLVPAQGRRKGQSAVHAEYGYILDQGDLKGGFMVKTGYSKVFGDAGFLGKVEGFYQDYEVTYMDEQILPYQKYGLNVNAGYSYEGLAPVYLNGWLGGYAAYETVNKGNTKDPKYSAEFPVSVENFIFGLSGSAEVEFAFARRFSLLANYTQFYDLKSDFSKSNFALFGGLKYYIN</sequence>
<reference evidence="2 3" key="1">
    <citation type="submission" date="2020-08" db="EMBL/GenBank/DDBJ databases">
        <title>A Genomic Blueprint of the Chicken Gut Microbiome.</title>
        <authorList>
            <person name="Gilroy R."/>
            <person name="Ravi A."/>
            <person name="Getino M."/>
            <person name="Pursley I."/>
            <person name="Horton D.L."/>
            <person name="Alikhan N.-F."/>
            <person name="Baker D."/>
            <person name="Gharbi K."/>
            <person name="Hall N."/>
            <person name="Watson M."/>
            <person name="Adriaenssens E.M."/>
            <person name="Foster-Nyarko E."/>
            <person name="Jarju S."/>
            <person name="Secka A."/>
            <person name="Antonio M."/>
            <person name="Oren A."/>
            <person name="Chaudhuri R."/>
            <person name="La Ragione R.M."/>
            <person name="Hildebrand F."/>
            <person name="Pallen M.J."/>
        </authorList>
    </citation>
    <scope>NUCLEOTIDE SEQUENCE [LARGE SCALE GENOMIC DNA]</scope>
    <source>
        <strain evidence="2 3">Sa1CVA4</strain>
    </source>
</reference>
<dbReference type="RefSeq" id="WP_251834259.1">
    <property type="nucleotide sequence ID" value="NZ_JACSPS010000005.1"/>
</dbReference>
<evidence type="ECO:0008006" key="4">
    <source>
        <dbReference type="Google" id="ProtNLM"/>
    </source>
</evidence>
<evidence type="ECO:0000313" key="3">
    <source>
        <dbReference type="Proteomes" id="UP000626242"/>
    </source>
</evidence>
<evidence type="ECO:0000313" key="2">
    <source>
        <dbReference type="EMBL" id="MBD8019063.1"/>
    </source>
</evidence>
<gene>
    <name evidence="2" type="ORF">H9628_11330</name>
</gene>
<name>A0ABR8WQ99_9FLAO</name>
<protein>
    <recommendedName>
        <fullName evidence="4">Outer membrane protein beta-barrel domain-containing protein</fullName>
    </recommendedName>
</protein>
<evidence type="ECO:0000256" key="1">
    <source>
        <dbReference type="SAM" id="SignalP"/>
    </source>
</evidence>
<comment type="caution">
    <text evidence="2">The sequence shown here is derived from an EMBL/GenBank/DDBJ whole genome shotgun (WGS) entry which is preliminary data.</text>
</comment>